<protein>
    <recommendedName>
        <fullName evidence="2">DUF6598 domain-containing protein</fullName>
    </recommendedName>
</protein>
<dbReference type="PaxDb" id="4577-GRMZM2G162497_P01"/>
<dbReference type="ExpressionAtlas" id="A0A1D6LS28">
    <property type="expression patterns" value="baseline and differential"/>
</dbReference>
<dbReference type="PANTHER" id="PTHR33065">
    <property type="entry name" value="OS07G0486400 PROTEIN"/>
    <property type="match status" value="1"/>
</dbReference>
<dbReference type="FunCoup" id="A0A1D6LS28">
    <property type="interactions" value="680"/>
</dbReference>
<reference evidence="3" key="1">
    <citation type="submission" date="2015-12" db="EMBL/GenBank/DDBJ databases">
        <title>Update maize B73 reference genome by single molecule sequencing technologies.</title>
        <authorList>
            <consortium name="Maize Genome Sequencing Project"/>
            <person name="Ware D."/>
        </authorList>
    </citation>
    <scope>NUCLEOTIDE SEQUENCE</scope>
    <source>
        <tissue evidence="3">Seedling</tissue>
    </source>
</reference>
<dbReference type="OMA" id="FTYRING"/>
<feature type="domain" description="DUF6598" evidence="2">
    <location>
        <begin position="139"/>
        <end position="373"/>
    </location>
</feature>
<dbReference type="AlphaFoldDB" id="A0A1D6LS28"/>
<dbReference type="InParanoid" id="A0A1D6LS28"/>
<dbReference type="PANTHER" id="PTHR33065:SF19">
    <property type="entry name" value="OS11G0130700 PROTEIN"/>
    <property type="match status" value="1"/>
</dbReference>
<dbReference type="eggNOG" id="ENOG502R1F8">
    <property type="taxonomic scope" value="Eukaryota"/>
</dbReference>
<evidence type="ECO:0000259" key="2">
    <source>
        <dbReference type="Pfam" id="PF20241"/>
    </source>
</evidence>
<proteinExistence type="predicted"/>
<feature type="region of interest" description="Disordered" evidence="1">
    <location>
        <begin position="497"/>
        <end position="516"/>
    </location>
</feature>
<gene>
    <name evidence="3" type="ORF">ZEAMMB73_Zm00001d036832</name>
</gene>
<accession>A0A1D6LS28</accession>
<evidence type="ECO:0000256" key="1">
    <source>
        <dbReference type="SAM" id="MobiDB-lite"/>
    </source>
</evidence>
<dbReference type="Pfam" id="PF20241">
    <property type="entry name" value="DUF6598"/>
    <property type="match status" value="1"/>
</dbReference>
<dbReference type="EMBL" id="CM000782">
    <property type="protein sequence ID" value="AQK82252.1"/>
    <property type="molecule type" value="Genomic_DNA"/>
</dbReference>
<dbReference type="InterPro" id="IPR046533">
    <property type="entry name" value="DUF6598"/>
</dbReference>
<organism evidence="3">
    <name type="scientific">Zea mays</name>
    <name type="common">Maize</name>
    <dbReference type="NCBI Taxonomy" id="4577"/>
    <lineage>
        <taxon>Eukaryota</taxon>
        <taxon>Viridiplantae</taxon>
        <taxon>Streptophyta</taxon>
        <taxon>Embryophyta</taxon>
        <taxon>Tracheophyta</taxon>
        <taxon>Spermatophyta</taxon>
        <taxon>Magnoliopsida</taxon>
        <taxon>Liliopsida</taxon>
        <taxon>Poales</taxon>
        <taxon>Poaceae</taxon>
        <taxon>PACMAD clade</taxon>
        <taxon>Panicoideae</taxon>
        <taxon>Andropogonodae</taxon>
        <taxon>Andropogoneae</taxon>
        <taxon>Tripsacinae</taxon>
        <taxon>Zea</taxon>
    </lineage>
</organism>
<sequence length="516" mass="57588">MAMLHSWRHLDLVLRYSYGSLIMARSIGLKCKKQSKLDWQRPFCATNYARGQHFATTKMMNRVEGREVTNTDEDAVCPVSIIENTSHRDGSIYRRCNDFLTLYRITDRGETRLEPMALSEPTNCQPNREKCIRHLPKPMMQIFSLTLGKIPIERDSVELYGYMAVRDDQDLLLNYIVNRSRDEAILLQKDSLIEMTGPKRGISMVSSVLVEFDMRIKNGDREEDDLQLIDGMIDYSELRTPCWPPFTYRINGDCGAVDMTVARILCGVEATIEVFISEVHAQEGVRLSLSSFVFVSDSEEEEIQLFNGIVGESSGLRYAVAVFEDTWMHLKFKVGKNNDLKDDAERCIPIEVNTHGCVSKKVNFDLASMSVKVLANLIGFKCFVMESVGLWTEAGESIKNATSPRLGRVGPAMGDRPAPIEKVAVPEKMALFLHAAVTSPGHQQQHGASSHEAPAAANITPRTTTARNKQQHLPVSPGACLCSPTVHEGSFRCRLHRGSGSGSGLHEMKMSKKAGV</sequence>
<name>A0A1D6LS28_MAIZE</name>
<evidence type="ECO:0000313" key="3">
    <source>
        <dbReference type="EMBL" id="AQK82252.1"/>
    </source>
</evidence>